<evidence type="ECO:0000259" key="1">
    <source>
        <dbReference type="Pfam" id="PF01425"/>
    </source>
</evidence>
<proteinExistence type="predicted"/>
<reference evidence="2" key="1">
    <citation type="submission" date="2022-11" db="EMBL/GenBank/DDBJ databases">
        <authorList>
            <person name="Petersen C."/>
        </authorList>
    </citation>
    <scope>NUCLEOTIDE SEQUENCE</scope>
    <source>
        <strain evidence="2">IBT 30069</strain>
    </source>
</reference>
<dbReference type="Gene3D" id="3.90.1300.10">
    <property type="entry name" value="Amidase signature (AS) domain"/>
    <property type="match status" value="1"/>
</dbReference>
<evidence type="ECO:0000313" key="2">
    <source>
        <dbReference type="EMBL" id="KAJ5112960.1"/>
    </source>
</evidence>
<dbReference type="EMBL" id="JAPQKH010000002">
    <property type="protein sequence ID" value="KAJ5112960.1"/>
    <property type="molecule type" value="Genomic_DNA"/>
</dbReference>
<dbReference type="PANTHER" id="PTHR42678">
    <property type="entry name" value="AMIDASE"/>
    <property type="match status" value="1"/>
</dbReference>
<organism evidence="2 3">
    <name type="scientific">Penicillium angulare</name>
    <dbReference type="NCBI Taxonomy" id="116970"/>
    <lineage>
        <taxon>Eukaryota</taxon>
        <taxon>Fungi</taxon>
        <taxon>Dikarya</taxon>
        <taxon>Ascomycota</taxon>
        <taxon>Pezizomycotina</taxon>
        <taxon>Eurotiomycetes</taxon>
        <taxon>Eurotiomycetidae</taxon>
        <taxon>Eurotiales</taxon>
        <taxon>Aspergillaceae</taxon>
        <taxon>Penicillium</taxon>
    </lineage>
</organism>
<dbReference type="Pfam" id="PF01425">
    <property type="entry name" value="Amidase"/>
    <property type="match status" value="2"/>
</dbReference>
<sequence>MPTTGGSFALLNTTAKRNATLIDRLEDKGLIIIGKTNLSKLGACKGSGGIPGLSAVGGQTQPDYVKGGLVDSEEPLDQSVSVLIHSFIHSDWSLTREKNPGGSSSGSDVAAAAGFAPNFIGGEADGSLNTPASRSALYVLKITPCVVPRDDILTVSRTFETVGGMAKSVVLDLAHVTEAILSTEEQPRDFTNVLVDGWVDISFGFVDHAIWQLPKVLLTPNEEYNVQTISLSTAKTCAL</sequence>
<feature type="domain" description="Amidase" evidence="1">
    <location>
        <begin position="1"/>
        <end position="42"/>
    </location>
</feature>
<feature type="domain" description="Amidase" evidence="1">
    <location>
        <begin position="94"/>
        <end position="187"/>
    </location>
</feature>
<dbReference type="PANTHER" id="PTHR42678:SF34">
    <property type="entry name" value="OS04G0183300 PROTEIN"/>
    <property type="match status" value="1"/>
</dbReference>
<comment type="caution">
    <text evidence="2">The sequence shown here is derived from an EMBL/GenBank/DDBJ whole genome shotgun (WGS) entry which is preliminary data.</text>
</comment>
<dbReference type="Proteomes" id="UP001149165">
    <property type="component" value="Unassembled WGS sequence"/>
</dbReference>
<evidence type="ECO:0000313" key="3">
    <source>
        <dbReference type="Proteomes" id="UP001149165"/>
    </source>
</evidence>
<dbReference type="InterPro" id="IPR036928">
    <property type="entry name" value="AS_sf"/>
</dbReference>
<name>A0A9W9G6G1_9EURO</name>
<gene>
    <name evidence="2" type="ORF">N7456_001494</name>
</gene>
<keyword evidence="3" id="KW-1185">Reference proteome</keyword>
<dbReference type="OrthoDB" id="566138at2759"/>
<reference evidence="2" key="2">
    <citation type="journal article" date="2023" name="IMA Fungus">
        <title>Comparative genomic study of the Penicillium genus elucidates a diverse pangenome and 15 lateral gene transfer events.</title>
        <authorList>
            <person name="Petersen C."/>
            <person name="Sorensen T."/>
            <person name="Nielsen M.R."/>
            <person name="Sondergaard T.E."/>
            <person name="Sorensen J.L."/>
            <person name="Fitzpatrick D.A."/>
            <person name="Frisvad J.C."/>
            <person name="Nielsen K.L."/>
        </authorList>
    </citation>
    <scope>NUCLEOTIDE SEQUENCE</scope>
    <source>
        <strain evidence="2">IBT 30069</strain>
    </source>
</reference>
<protein>
    <submittedName>
        <fullName evidence="2">Amidase signature enzyme</fullName>
    </submittedName>
</protein>
<dbReference type="InterPro" id="IPR023631">
    <property type="entry name" value="Amidase_dom"/>
</dbReference>
<dbReference type="AlphaFoldDB" id="A0A9W9G6G1"/>
<dbReference type="SUPFAM" id="SSF75304">
    <property type="entry name" value="Amidase signature (AS) enzymes"/>
    <property type="match status" value="1"/>
</dbReference>
<accession>A0A9W9G6G1</accession>